<keyword evidence="3" id="KW-0963">Cytoplasm</keyword>
<dbReference type="PANTHER" id="PTHR21139">
    <property type="entry name" value="TRIOSEPHOSPHATE ISOMERASE"/>
    <property type="match status" value="1"/>
</dbReference>
<dbReference type="PANTHER" id="PTHR21139:SF42">
    <property type="entry name" value="TRIOSEPHOSPHATE ISOMERASE"/>
    <property type="match status" value="1"/>
</dbReference>
<dbReference type="InterPro" id="IPR035990">
    <property type="entry name" value="TIM_sf"/>
</dbReference>
<dbReference type="GO" id="GO:0004807">
    <property type="term" value="F:triose-phosphate isomerase activity"/>
    <property type="evidence" value="ECO:0007669"/>
    <property type="project" value="UniProtKB-EC"/>
</dbReference>
<keyword evidence="3" id="KW-0324">Glycolysis</keyword>
<comment type="subcellular location">
    <subcellularLocation>
        <location evidence="3">Cytoplasm</location>
    </subcellularLocation>
</comment>
<accession>A0AAE3TF51</accession>
<keyword evidence="3" id="KW-0312">Gluconeogenesis</keyword>
<dbReference type="Pfam" id="PF00121">
    <property type="entry name" value="TIM"/>
    <property type="match status" value="1"/>
</dbReference>
<dbReference type="GO" id="GO:0005829">
    <property type="term" value="C:cytosol"/>
    <property type="evidence" value="ECO:0007669"/>
    <property type="project" value="TreeGrafter"/>
</dbReference>
<dbReference type="EMBL" id="JAPHEG010000008">
    <property type="protein sequence ID" value="MDF2954221.1"/>
    <property type="molecule type" value="Genomic_DNA"/>
</dbReference>
<evidence type="ECO:0000313" key="5">
    <source>
        <dbReference type="Proteomes" id="UP001144110"/>
    </source>
</evidence>
<dbReference type="Proteomes" id="UP001144110">
    <property type="component" value="Unassembled WGS sequence"/>
</dbReference>
<dbReference type="AlphaFoldDB" id="A0AAE3TF51"/>
<evidence type="ECO:0000313" key="4">
    <source>
        <dbReference type="EMBL" id="MDF2954221.1"/>
    </source>
</evidence>
<comment type="subunit">
    <text evidence="3">Homodimer.</text>
</comment>
<dbReference type="Gene3D" id="3.20.20.70">
    <property type="entry name" value="Aldolase class I"/>
    <property type="match status" value="1"/>
</dbReference>
<gene>
    <name evidence="4" type="ORF">OD816_001466</name>
</gene>
<dbReference type="PROSITE" id="PS51440">
    <property type="entry name" value="TIM_2"/>
    <property type="match status" value="1"/>
</dbReference>
<dbReference type="EC" id="5.3.1.1" evidence="3"/>
<reference evidence="4" key="1">
    <citation type="submission" date="2022-11" db="EMBL/GenBank/DDBJ databases">
        <title>Candidatus Alkanophaga archaea from heated hydrothermal vent sediment oxidize petroleum alkanes.</title>
        <authorList>
            <person name="Zehnle H."/>
            <person name="Laso-Perez R."/>
            <person name="Lipp J."/>
            <person name="Teske A."/>
            <person name="Wegener G."/>
        </authorList>
    </citation>
    <scope>NUCLEOTIDE SEQUENCE</scope>
    <source>
        <strain evidence="4">MCA70</strain>
    </source>
</reference>
<comment type="similarity">
    <text evidence="1 3">Belongs to the triosephosphate isomerase family.</text>
</comment>
<comment type="caution">
    <text evidence="4">The sequence shown here is derived from an EMBL/GenBank/DDBJ whole genome shotgun (WGS) entry which is preliminary data.</text>
</comment>
<dbReference type="GO" id="GO:0019563">
    <property type="term" value="P:glycerol catabolic process"/>
    <property type="evidence" value="ECO:0007669"/>
    <property type="project" value="TreeGrafter"/>
</dbReference>
<name>A0AAE3TF51_9BACT</name>
<protein>
    <recommendedName>
        <fullName evidence="3">Triosephosphate isomerase</fullName>
        <ecNumber evidence="3">5.3.1.1</ecNumber>
    </recommendedName>
</protein>
<keyword evidence="2 3" id="KW-0413">Isomerase</keyword>
<dbReference type="GO" id="GO:0046166">
    <property type="term" value="P:glyceraldehyde-3-phosphate biosynthetic process"/>
    <property type="evidence" value="ECO:0007669"/>
    <property type="project" value="TreeGrafter"/>
</dbReference>
<dbReference type="GO" id="GO:0006096">
    <property type="term" value="P:glycolytic process"/>
    <property type="evidence" value="ECO:0007669"/>
    <property type="project" value="UniProtKB-KW"/>
</dbReference>
<dbReference type="GO" id="GO:0006094">
    <property type="term" value="P:gluconeogenesis"/>
    <property type="evidence" value="ECO:0007669"/>
    <property type="project" value="UniProtKB-KW"/>
</dbReference>
<comment type="catalytic activity">
    <reaction evidence="3">
        <text>D-glyceraldehyde 3-phosphate = dihydroxyacetone phosphate</text>
        <dbReference type="Rhea" id="RHEA:18585"/>
        <dbReference type="ChEBI" id="CHEBI:57642"/>
        <dbReference type="ChEBI" id="CHEBI:59776"/>
        <dbReference type="EC" id="5.3.1.1"/>
    </reaction>
</comment>
<proteinExistence type="inferred from homology"/>
<comment type="pathway">
    <text evidence="3">Carbohydrate degradation; glycolysis; D-glyceraldehyde 3-phosphate from glycerone phosphate: step 1/1.</text>
</comment>
<organism evidence="4 5">
    <name type="scientific">Candidatus Thermodesulfobacterium syntrophicum</name>
    <dbReference type="NCBI Taxonomy" id="3060442"/>
    <lineage>
        <taxon>Bacteria</taxon>
        <taxon>Pseudomonadati</taxon>
        <taxon>Thermodesulfobacteriota</taxon>
        <taxon>Thermodesulfobacteria</taxon>
        <taxon>Thermodesulfobacteriales</taxon>
        <taxon>Thermodesulfobacteriaceae</taxon>
        <taxon>Thermodesulfobacterium</taxon>
    </lineage>
</organism>
<evidence type="ECO:0000256" key="1">
    <source>
        <dbReference type="ARBA" id="ARBA00007422"/>
    </source>
</evidence>
<dbReference type="SUPFAM" id="SSF51351">
    <property type="entry name" value="Triosephosphate isomerase (TIM)"/>
    <property type="match status" value="1"/>
</dbReference>
<feature type="non-terminal residue" evidence="4">
    <location>
        <position position="129"/>
    </location>
</feature>
<evidence type="ECO:0000256" key="2">
    <source>
        <dbReference type="ARBA" id="ARBA00023235"/>
    </source>
</evidence>
<dbReference type="CDD" id="cd00311">
    <property type="entry name" value="TIM"/>
    <property type="match status" value="1"/>
</dbReference>
<dbReference type="InterPro" id="IPR000652">
    <property type="entry name" value="Triosephosphate_isomerase"/>
</dbReference>
<sequence length="129" mass="14948">MRKYLFAGNWKMNKTLKEVEDYFDKFLKKLSEINLSDREIMIAPPFTALAYCQSILKDKPLKLGAQNSCWEEEGAFTGEISPKMLKELEVEYVILGHSERRHIFGETNEIVARRVEGVYKFGLIPILCV</sequence>
<dbReference type="InterPro" id="IPR013785">
    <property type="entry name" value="Aldolase_TIM"/>
</dbReference>
<evidence type="ECO:0000256" key="3">
    <source>
        <dbReference type="RuleBase" id="RU363013"/>
    </source>
</evidence>
<comment type="pathway">
    <text evidence="3">Carbohydrate biosynthesis; gluconeogenesis.</text>
</comment>